<feature type="compositionally biased region" description="Polar residues" evidence="1">
    <location>
        <begin position="118"/>
        <end position="129"/>
    </location>
</feature>
<evidence type="ECO:0000313" key="3">
    <source>
        <dbReference type="Proteomes" id="UP001314170"/>
    </source>
</evidence>
<evidence type="ECO:0000256" key="1">
    <source>
        <dbReference type="SAM" id="MobiDB-lite"/>
    </source>
</evidence>
<dbReference type="EMBL" id="CAWUPB010001184">
    <property type="protein sequence ID" value="CAK7350643.1"/>
    <property type="molecule type" value="Genomic_DNA"/>
</dbReference>
<gene>
    <name evidence="2" type="ORF">DCAF_LOCUS23384</name>
</gene>
<proteinExistence type="predicted"/>
<organism evidence="2 3">
    <name type="scientific">Dovyalis caffra</name>
    <dbReference type="NCBI Taxonomy" id="77055"/>
    <lineage>
        <taxon>Eukaryota</taxon>
        <taxon>Viridiplantae</taxon>
        <taxon>Streptophyta</taxon>
        <taxon>Embryophyta</taxon>
        <taxon>Tracheophyta</taxon>
        <taxon>Spermatophyta</taxon>
        <taxon>Magnoliopsida</taxon>
        <taxon>eudicotyledons</taxon>
        <taxon>Gunneridae</taxon>
        <taxon>Pentapetalae</taxon>
        <taxon>rosids</taxon>
        <taxon>fabids</taxon>
        <taxon>Malpighiales</taxon>
        <taxon>Salicaceae</taxon>
        <taxon>Flacourtieae</taxon>
        <taxon>Dovyalis</taxon>
    </lineage>
</organism>
<name>A0AAV1SK57_9ROSI</name>
<accession>A0AAV1SK57</accession>
<protein>
    <submittedName>
        <fullName evidence="2">Uncharacterized protein</fullName>
    </submittedName>
</protein>
<dbReference type="AlphaFoldDB" id="A0AAV1SK57"/>
<evidence type="ECO:0000313" key="2">
    <source>
        <dbReference type="EMBL" id="CAK7350643.1"/>
    </source>
</evidence>
<feature type="region of interest" description="Disordered" evidence="1">
    <location>
        <begin position="84"/>
        <end position="129"/>
    </location>
</feature>
<dbReference type="Proteomes" id="UP001314170">
    <property type="component" value="Unassembled WGS sequence"/>
</dbReference>
<sequence>MPAKEFRSASLVCYEKVLYRPVKGYVQSCKCTCSQKKSYCSSRFSPEKNFRCCLEKSCYIFDRQENGTKMQESKKLMEAEEASDCPARYASSDGSCSKGRSPYSSESTIPPKGLKGTSPDSDNQSVSSQFQLSKVSTTSSCSHVHLKLPDCDQLEAKFRALKKEHQLRINAARHGLNLT</sequence>
<reference evidence="2 3" key="1">
    <citation type="submission" date="2024-01" db="EMBL/GenBank/DDBJ databases">
        <authorList>
            <person name="Waweru B."/>
        </authorList>
    </citation>
    <scope>NUCLEOTIDE SEQUENCE [LARGE SCALE GENOMIC DNA]</scope>
</reference>
<keyword evidence="3" id="KW-1185">Reference proteome</keyword>
<comment type="caution">
    <text evidence="2">The sequence shown here is derived from an EMBL/GenBank/DDBJ whole genome shotgun (WGS) entry which is preliminary data.</text>
</comment>